<dbReference type="PANTHER" id="PTHR42928:SF5">
    <property type="entry name" value="BLR1237 PROTEIN"/>
    <property type="match status" value="1"/>
</dbReference>
<proteinExistence type="inferred from homology"/>
<evidence type="ECO:0000313" key="4">
    <source>
        <dbReference type="Proteomes" id="UP001385892"/>
    </source>
</evidence>
<protein>
    <submittedName>
        <fullName evidence="3">Tripartite tricarboxylate transporter substrate binding protein</fullName>
    </submittedName>
</protein>
<dbReference type="SUPFAM" id="SSF53850">
    <property type="entry name" value="Periplasmic binding protein-like II"/>
    <property type="match status" value="1"/>
</dbReference>
<dbReference type="Pfam" id="PF03401">
    <property type="entry name" value="TctC"/>
    <property type="match status" value="1"/>
</dbReference>
<feature type="chain" id="PRO_5047063792" evidence="2">
    <location>
        <begin position="24"/>
        <end position="325"/>
    </location>
</feature>
<name>A0ABU8WUM9_9BURK</name>
<comment type="caution">
    <text evidence="3">The sequence shown here is derived from an EMBL/GenBank/DDBJ whole genome shotgun (WGS) entry which is preliminary data.</text>
</comment>
<comment type="similarity">
    <text evidence="1">Belongs to the UPF0065 (bug) family.</text>
</comment>
<reference evidence="3 4" key="1">
    <citation type="submission" date="2024-03" db="EMBL/GenBank/DDBJ databases">
        <title>Novel species of the genus Variovorax.</title>
        <authorList>
            <person name="Liu Q."/>
            <person name="Xin Y.-H."/>
        </authorList>
    </citation>
    <scope>NUCLEOTIDE SEQUENCE [LARGE SCALE GENOMIC DNA]</scope>
    <source>
        <strain evidence="3 4">KACC 18900</strain>
    </source>
</reference>
<dbReference type="Gene3D" id="3.40.190.10">
    <property type="entry name" value="Periplasmic binding protein-like II"/>
    <property type="match status" value="1"/>
</dbReference>
<keyword evidence="2" id="KW-0732">Signal</keyword>
<dbReference type="Gene3D" id="3.40.190.150">
    <property type="entry name" value="Bordetella uptake gene, domain 1"/>
    <property type="match status" value="1"/>
</dbReference>
<dbReference type="Proteomes" id="UP001385892">
    <property type="component" value="Unassembled WGS sequence"/>
</dbReference>
<evidence type="ECO:0000313" key="3">
    <source>
        <dbReference type="EMBL" id="MEJ8851221.1"/>
    </source>
</evidence>
<feature type="signal peptide" evidence="2">
    <location>
        <begin position="1"/>
        <end position="23"/>
    </location>
</feature>
<evidence type="ECO:0000256" key="2">
    <source>
        <dbReference type="SAM" id="SignalP"/>
    </source>
</evidence>
<gene>
    <name evidence="3" type="ORF">WKW82_31610</name>
</gene>
<dbReference type="PANTHER" id="PTHR42928">
    <property type="entry name" value="TRICARBOXYLATE-BINDING PROTEIN"/>
    <property type="match status" value="1"/>
</dbReference>
<evidence type="ECO:0000256" key="1">
    <source>
        <dbReference type="ARBA" id="ARBA00006987"/>
    </source>
</evidence>
<dbReference type="InterPro" id="IPR042100">
    <property type="entry name" value="Bug_dom1"/>
</dbReference>
<dbReference type="RefSeq" id="WP_340346768.1">
    <property type="nucleotide sequence ID" value="NZ_JBBKZT010000020.1"/>
</dbReference>
<dbReference type="InterPro" id="IPR005064">
    <property type="entry name" value="BUG"/>
</dbReference>
<accession>A0ABU8WUM9</accession>
<organism evidence="3 4">
    <name type="scientific">Variovorax rhizosphaerae</name>
    <dbReference type="NCBI Taxonomy" id="1836200"/>
    <lineage>
        <taxon>Bacteria</taxon>
        <taxon>Pseudomonadati</taxon>
        <taxon>Pseudomonadota</taxon>
        <taxon>Betaproteobacteria</taxon>
        <taxon>Burkholderiales</taxon>
        <taxon>Comamonadaceae</taxon>
        <taxon>Variovorax</taxon>
    </lineage>
</organism>
<dbReference type="EMBL" id="JBBKZT010000020">
    <property type="protein sequence ID" value="MEJ8851221.1"/>
    <property type="molecule type" value="Genomic_DNA"/>
</dbReference>
<keyword evidence="4" id="KW-1185">Reference proteome</keyword>
<dbReference type="CDD" id="cd07012">
    <property type="entry name" value="PBP2_Bug_TTT"/>
    <property type="match status" value="1"/>
</dbReference>
<dbReference type="PIRSF" id="PIRSF017082">
    <property type="entry name" value="YflP"/>
    <property type="match status" value="1"/>
</dbReference>
<sequence>MRFFKRALAGFMMGAALLAPAMAQKNWPDGPVTIIVPFGTGNGLDIMARSYAAQMGQQLNAPVVVDNKEGAGGLIGTMAAARATPNGRSILFTAEYPFLTTPYMQAGQTYDPANAFAAVAKVARSPHVLVVPENSKFKDLGDLVAFAKANPGQLNFASSGVGTPSHLYAERLLKDLGVTGTHVPYKSTATATTDTMAGQVQLYLPSLSGVLPQLQERKLRALAVGSSKRVAKLPGVPTFAEVLKQPGYEAYVWFGFLAPKGTPADVVDRLQREIETATRSPAVETVFAQTDAEASNAGARQFSVEIVDGDKRARDLLAMAGAVPK</sequence>